<dbReference type="EMBL" id="VFOW01000001">
    <property type="protein sequence ID" value="TQL77530.1"/>
    <property type="molecule type" value="Genomic_DNA"/>
</dbReference>
<dbReference type="Proteomes" id="UP000317043">
    <property type="component" value="Unassembled WGS sequence"/>
</dbReference>
<reference evidence="1 2" key="1">
    <citation type="submission" date="2019-06" db="EMBL/GenBank/DDBJ databases">
        <title>Sequencing the genomes of 1000 actinobacteria strains.</title>
        <authorList>
            <person name="Klenk H.-P."/>
        </authorList>
    </citation>
    <scope>NUCLEOTIDE SEQUENCE [LARGE SCALE GENOMIC DNA]</scope>
    <source>
        <strain evidence="1 2">DSM 45928</strain>
    </source>
</reference>
<evidence type="ECO:0000313" key="2">
    <source>
        <dbReference type="Proteomes" id="UP000317043"/>
    </source>
</evidence>
<keyword evidence="2" id="KW-1185">Reference proteome</keyword>
<organism evidence="1 2">
    <name type="scientific">Stackebrandtia endophytica</name>
    <dbReference type="NCBI Taxonomy" id="1496996"/>
    <lineage>
        <taxon>Bacteria</taxon>
        <taxon>Bacillati</taxon>
        <taxon>Actinomycetota</taxon>
        <taxon>Actinomycetes</taxon>
        <taxon>Glycomycetales</taxon>
        <taxon>Glycomycetaceae</taxon>
        <taxon>Stackebrandtia</taxon>
    </lineage>
</organism>
<sequence length="87" mass="9763">MNPRATVGDVDWIDVYGEARICGHQVRKTDLLTMERAGDRRPDGHLTGQAKERIARELTGRLRDREAQALAAWNAQGPPGTWRHCEG</sequence>
<gene>
    <name evidence="1" type="ORF">FB566_3089</name>
</gene>
<dbReference type="AlphaFoldDB" id="A0A543AYC3"/>
<dbReference type="RefSeq" id="WP_142040561.1">
    <property type="nucleotide sequence ID" value="NZ_JBHTGS010000001.1"/>
</dbReference>
<comment type="caution">
    <text evidence="1">The sequence shown here is derived from an EMBL/GenBank/DDBJ whole genome shotgun (WGS) entry which is preliminary data.</text>
</comment>
<dbReference type="OrthoDB" id="5213287at2"/>
<proteinExistence type="predicted"/>
<evidence type="ECO:0000313" key="1">
    <source>
        <dbReference type="EMBL" id="TQL77530.1"/>
    </source>
</evidence>
<dbReference type="InParanoid" id="A0A543AYC3"/>
<accession>A0A543AYC3</accession>
<protein>
    <submittedName>
        <fullName evidence="1">Uncharacterized protein</fullName>
    </submittedName>
</protein>
<name>A0A543AYC3_9ACTN</name>